<comment type="pathway">
    <text evidence="2">Lipid metabolism.</text>
</comment>
<evidence type="ECO:0000256" key="2">
    <source>
        <dbReference type="ARBA" id="ARBA00005189"/>
    </source>
</evidence>
<proteinExistence type="predicted"/>
<feature type="domain" description="Protein kinase" evidence="6">
    <location>
        <begin position="1"/>
        <end position="214"/>
    </location>
</feature>
<accession>A0A9Q1MGI5</accession>
<name>A0A9Q1MGI5_9SOLA</name>
<dbReference type="Gene3D" id="3.40.50.150">
    <property type="entry name" value="Vaccinia Virus protein VP39"/>
    <property type="match status" value="1"/>
</dbReference>
<feature type="coiled-coil region" evidence="5">
    <location>
        <begin position="152"/>
        <end position="179"/>
    </location>
</feature>
<dbReference type="Pfam" id="PF00069">
    <property type="entry name" value="Pkinase"/>
    <property type="match status" value="1"/>
</dbReference>
<dbReference type="PROSITE" id="PS00108">
    <property type="entry name" value="PROTEIN_KINASE_ST"/>
    <property type="match status" value="1"/>
</dbReference>
<dbReference type="PANTHER" id="PTHR44307:SF13">
    <property type="entry name" value="PHOSPHOETHANOLAMINE N-METHYLTRANSFERASE"/>
    <property type="match status" value="1"/>
</dbReference>
<keyword evidence="5" id="KW-0175">Coiled coil</keyword>
<organism evidence="7 8">
    <name type="scientific">Anisodus acutangulus</name>
    <dbReference type="NCBI Taxonomy" id="402998"/>
    <lineage>
        <taxon>Eukaryota</taxon>
        <taxon>Viridiplantae</taxon>
        <taxon>Streptophyta</taxon>
        <taxon>Embryophyta</taxon>
        <taxon>Tracheophyta</taxon>
        <taxon>Spermatophyta</taxon>
        <taxon>Magnoliopsida</taxon>
        <taxon>eudicotyledons</taxon>
        <taxon>Gunneridae</taxon>
        <taxon>Pentapetalae</taxon>
        <taxon>asterids</taxon>
        <taxon>lamiids</taxon>
        <taxon>Solanales</taxon>
        <taxon>Solanaceae</taxon>
        <taxon>Solanoideae</taxon>
        <taxon>Hyoscyameae</taxon>
        <taxon>Anisodus</taxon>
    </lineage>
</organism>
<dbReference type="GO" id="GO:0000234">
    <property type="term" value="F:phosphoethanolamine N-methyltransferase activity"/>
    <property type="evidence" value="ECO:0007669"/>
    <property type="project" value="UniProtKB-EC"/>
</dbReference>
<keyword evidence="8" id="KW-1185">Reference proteome</keyword>
<dbReference type="SUPFAM" id="SSF53335">
    <property type="entry name" value="S-adenosyl-L-methionine-dependent methyltransferases"/>
    <property type="match status" value="1"/>
</dbReference>
<dbReference type="Gene3D" id="3.30.200.20">
    <property type="entry name" value="Phosphorylase Kinase, domain 1"/>
    <property type="match status" value="1"/>
</dbReference>
<comment type="pathway">
    <text evidence="1">Phospholipid metabolism; phosphatidylcholine biosynthesis.</text>
</comment>
<evidence type="ECO:0000256" key="3">
    <source>
        <dbReference type="ARBA" id="ARBA00022679"/>
    </source>
</evidence>
<evidence type="ECO:0000256" key="1">
    <source>
        <dbReference type="ARBA" id="ARBA00004969"/>
    </source>
</evidence>
<dbReference type="InterPro" id="IPR008271">
    <property type="entry name" value="Ser/Thr_kinase_AS"/>
</dbReference>
<gene>
    <name evidence="7" type="ORF">K7X08_004045</name>
</gene>
<dbReference type="OrthoDB" id="1712915at2759"/>
<evidence type="ECO:0000313" key="7">
    <source>
        <dbReference type="EMBL" id="KAJ8559987.1"/>
    </source>
</evidence>
<dbReference type="PROSITE" id="PS50011">
    <property type="entry name" value="PROTEIN_KINASE_DOM"/>
    <property type="match status" value="1"/>
</dbReference>
<dbReference type="Proteomes" id="UP001152561">
    <property type="component" value="Unassembled WGS sequence"/>
</dbReference>
<dbReference type="InterPro" id="IPR011009">
    <property type="entry name" value="Kinase-like_dom_sf"/>
</dbReference>
<evidence type="ECO:0000313" key="8">
    <source>
        <dbReference type="Proteomes" id="UP001152561"/>
    </source>
</evidence>
<dbReference type="EC" id="2.1.1.103" evidence="4"/>
<dbReference type="InterPro" id="IPR000719">
    <property type="entry name" value="Prot_kinase_dom"/>
</dbReference>
<evidence type="ECO:0000259" key="6">
    <source>
        <dbReference type="PROSITE" id="PS50011"/>
    </source>
</evidence>
<dbReference type="GO" id="GO:0004672">
    <property type="term" value="F:protein kinase activity"/>
    <property type="evidence" value="ECO:0007669"/>
    <property type="project" value="InterPro"/>
</dbReference>
<comment type="caution">
    <text evidence="7">The sequence shown here is derived from an EMBL/GenBank/DDBJ whole genome shotgun (WGS) entry which is preliminary data.</text>
</comment>
<dbReference type="EMBL" id="JAJAGQ010000006">
    <property type="protein sequence ID" value="KAJ8559987.1"/>
    <property type="molecule type" value="Genomic_DNA"/>
</dbReference>
<sequence>MRLVRHPNIVELKEVMATKQKIFVMEYVKGGELFAKVANGKLKKDVARKSFQQLIRAVDFYHSCGVFHRDLKPENLLLDENENLKDKPALFRSFYKWLKSGGRVLISDYCKKAGPASEEFAAYIKQRGYDLHDVEAYGQMLRDAGFNEVISEDRTEQFMKVLQEELDIVEKERESFIQEFSEQDYNDIVGGWKAKLIRSSSGEQRWGLFIAKKN</sequence>
<dbReference type="AlphaFoldDB" id="A0A9Q1MGI5"/>
<dbReference type="GO" id="GO:0005524">
    <property type="term" value="F:ATP binding"/>
    <property type="evidence" value="ECO:0007669"/>
    <property type="project" value="InterPro"/>
</dbReference>
<dbReference type="PANTHER" id="PTHR44307">
    <property type="entry name" value="PHOSPHOETHANOLAMINE METHYLTRANSFERASE"/>
    <property type="match status" value="1"/>
</dbReference>
<keyword evidence="3" id="KW-0808">Transferase</keyword>
<evidence type="ECO:0000256" key="5">
    <source>
        <dbReference type="SAM" id="Coils"/>
    </source>
</evidence>
<reference evidence="8" key="1">
    <citation type="journal article" date="2023" name="Proc. Natl. Acad. Sci. U.S.A.">
        <title>Genomic and structural basis for evolution of tropane alkaloid biosynthesis.</title>
        <authorList>
            <person name="Wanga Y.-J."/>
            <person name="Taina T."/>
            <person name="Yua J.-Y."/>
            <person name="Lia J."/>
            <person name="Xua B."/>
            <person name="Chenc J."/>
            <person name="D'Auriad J.C."/>
            <person name="Huanga J.-P."/>
            <person name="Huanga S.-X."/>
        </authorList>
    </citation>
    <scope>NUCLEOTIDE SEQUENCE [LARGE SCALE GENOMIC DNA]</scope>
    <source>
        <strain evidence="8">cv. KIB-2019</strain>
    </source>
</reference>
<dbReference type="SUPFAM" id="SSF56112">
    <property type="entry name" value="Protein kinase-like (PK-like)"/>
    <property type="match status" value="1"/>
</dbReference>
<dbReference type="InterPro" id="IPR029063">
    <property type="entry name" value="SAM-dependent_MTases_sf"/>
</dbReference>
<evidence type="ECO:0000256" key="4">
    <source>
        <dbReference type="ARBA" id="ARBA00035674"/>
    </source>
</evidence>
<dbReference type="SMART" id="SM00220">
    <property type="entry name" value="S_TKc"/>
    <property type="match status" value="1"/>
</dbReference>
<protein>
    <recommendedName>
        <fullName evidence="4">phosphoethanolamine N-methyltransferase</fullName>
        <ecNumber evidence="4">2.1.1.103</ecNumber>
    </recommendedName>
</protein>